<evidence type="ECO:0000259" key="12">
    <source>
        <dbReference type="Pfam" id="PF00218"/>
    </source>
</evidence>
<proteinExistence type="inferred from homology"/>
<name>E0SS62_IGNAA</name>
<dbReference type="AlphaFoldDB" id="E0SS62"/>
<dbReference type="Proteomes" id="UP000001304">
    <property type="component" value="Chromosome"/>
</dbReference>
<sequence length="247" mass="28356">MPRELYGWLKDVVEHALRRPVIKMYRDRPRYSIIESIQRKQSLGLNPIIAEYKRRSPSGLYVVRDLYDYLSLMEKYATGISILTEDKYFGGSYEILREASRILRLPILMKDFIVCEHQIETAYNIGADTILLILSILTEEEAEKLYRYAKSFGLEVIVEVNTVDEAVLAMEMGVEIIGINSRNLKTLEIDMDRTCEIMKNISSNTIKIAESGIKSRSDIEKLKICGANAFLIGTSLMKNPKNILEYI</sequence>
<keyword evidence="6 11" id="KW-0028">Amino-acid biosynthesis</keyword>
<feature type="domain" description="Indole-3-glycerol phosphate synthase" evidence="12">
    <location>
        <begin position="11"/>
        <end position="240"/>
    </location>
</feature>
<evidence type="ECO:0000256" key="6">
    <source>
        <dbReference type="ARBA" id="ARBA00022605"/>
    </source>
</evidence>
<accession>E0SS62</accession>
<dbReference type="HAMAP" id="MF_00134_A">
    <property type="entry name" value="IGPS_A"/>
    <property type="match status" value="1"/>
</dbReference>
<keyword evidence="14" id="KW-1185">Reference proteome</keyword>
<dbReference type="EMBL" id="CP002098">
    <property type="protein sequence ID" value="ADM28519.1"/>
    <property type="molecule type" value="Genomic_DNA"/>
</dbReference>
<dbReference type="InterPro" id="IPR013785">
    <property type="entry name" value="Aldolase_TIM"/>
</dbReference>
<dbReference type="GO" id="GO:0000162">
    <property type="term" value="P:L-tryptophan biosynthetic process"/>
    <property type="evidence" value="ECO:0007669"/>
    <property type="project" value="UniProtKB-UniRule"/>
</dbReference>
<dbReference type="InterPro" id="IPR011060">
    <property type="entry name" value="RibuloseP-bd_barrel"/>
</dbReference>
<dbReference type="CDD" id="cd00331">
    <property type="entry name" value="IGPS"/>
    <property type="match status" value="1"/>
</dbReference>
<evidence type="ECO:0000256" key="5">
    <source>
        <dbReference type="ARBA" id="ARBA00018080"/>
    </source>
</evidence>
<dbReference type="InterPro" id="IPR013798">
    <property type="entry name" value="Indole-3-glycerol_P_synth_dom"/>
</dbReference>
<dbReference type="InterPro" id="IPR045186">
    <property type="entry name" value="Indole-3-glycerol_P_synth"/>
</dbReference>
<evidence type="ECO:0000256" key="1">
    <source>
        <dbReference type="ARBA" id="ARBA00001633"/>
    </source>
</evidence>
<evidence type="ECO:0000256" key="4">
    <source>
        <dbReference type="ARBA" id="ARBA00012362"/>
    </source>
</evidence>
<keyword evidence="7 11" id="KW-0210">Decarboxylase</keyword>
<evidence type="ECO:0000256" key="7">
    <source>
        <dbReference type="ARBA" id="ARBA00022793"/>
    </source>
</evidence>
<dbReference type="STRING" id="583356.Igag_1722"/>
<reference evidence="13 14" key="1">
    <citation type="journal article" date="2010" name="Stand. Genomic Sci.">
        <title>Complete genome sequence of Ignisphaera aggregans type strain (AQ1.S1).</title>
        <authorList>
            <person name="Goker M."/>
            <person name="Held B."/>
            <person name="Lapidus A."/>
            <person name="Nolan M."/>
            <person name="Spring S."/>
            <person name="Yasawong M."/>
            <person name="Lucas S."/>
            <person name="Glavina Del Rio T."/>
            <person name="Tice H."/>
            <person name="Cheng J.F."/>
            <person name="Goodwin L."/>
            <person name="Tapia R."/>
            <person name="Pitluck S."/>
            <person name="Liolios K."/>
            <person name="Ivanova N."/>
            <person name="Mavromatis K."/>
            <person name="Mikhailova N."/>
            <person name="Pati A."/>
            <person name="Chen A."/>
            <person name="Palaniappan K."/>
            <person name="Brambilla E."/>
            <person name="Land M."/>
            <person name="Hauser L."/>
            <person name="Chang Y.J."/>
            <person name="Jeffries C.D."/>
            <person name="Brettin T."/>
            <person name="Detter J.C."/>
            <person name="Han C."/>
            <person name="Rohde M."/>
            <person name="Sikorski J."/>
            <person name="Woyke T."/>
            <person name="Bristow J."/>
            <person name="Eisen J.A."/>
            <person name="Markowitz V."/>
            <person name="Hugenholtz P."/>
            <person name="Kyrpides N.C."/>
            <person name="Klenk H.P."/>
        </authorList>
    </citation>
    <scope>NUCLEOTIDE SEQUENCE [LARGE SCALE GENOMIC DNA]</scope>
    <source>
        <strain evidence="14">DSM 17230 / JCM 13409 / AQ1.S1</strain>
    </source>
</reference>
<dbReference type="EC" id="4.1.1.48" evidence="4 11"/>
<dbReference type="GO" id="GO:0004640">
    <property type="term" value="F:phosphoribosylanthranilate isomerase activity"/>
    <property type="evidence" value="ECO:0007669"/>
    <property type="project" value="TreeGrafter"/>
</dbReference>
<evidence type="ECO:0000313" key="13">
    <source>
        <dbReference type="EMBL" id="ADM28519.1"/>
    </source>
</evidence>
<dbReference type="SUPFAM" id="SSF51366">
    <property type="entry name" value="Ribulose-phoshate binding barrel"/>
    <property type="match status" value="1"/>
</dbReference>
<keyword evidence="10 11" id="KW-0456">Lyase</keyword>
<dbReference type="PANTHER" id="PTHR22854">
    <property type="entry name" value="TRYPTOPHAN BIOSYNTHESIS PROTEIN"/>
    <property type="match status" value="1"/>
</dbReference>
<comment type="catalytic activity">
    <reaction evidence="1 11">
        <text>1-(2-carboxyphenylamino)-1-deoxy-D-ribulose 5-phosphate + H(+) = (1S,2R)-1-C-(indol-3-yl)glycerol 3-phosphate + CO2 + H2O</text>
        <dbReference type="Rhea" id="RHEA:23476"/>
        <dbReference type="ChEBI" id="CHEBI:15377"/>
        <dbReference type="ChEBI" id="CHEBI:15378"/>
        <dbReference type="ChEBI" id="CHEBI:16526"/>
        <dbReference type="ChEBI" id="CHEBI:58613"/>
        <dbReference type="ChEBI" id="CHEBI:58866"/>
        <dbReference type="EC" id="4.1.1.48"/>
    </reaction>
</comment>
<dbReference type="PROSITE" id="PS00614">
    <property type="entry name" value="IGPS"/>
    <property type="match status" value="1"/>
</dbReference>
<evidence type="ECO:0000313" key="14">
    <source>
        <dbReference type="Proteomes" id="UP000001304"/>
    </source>
</evidence>
<comment type="similarity">
    <text evidence="3 11">Belongs to the TrpC family.</text>
</comment>
<evidence type="ECO:0000256" key="8">
    <source>
        <dbReference type="ARBA" id="ARBA00022822"/>
    </source>
</evidence>
<dbReference type="NCBIfam" id="NF001374">
    <property type="entry name" value="PRK00278.2-1"/>
    <property type="match status" value="1"/>
</dbReference>
<dbReference type="InterPro" id="IPR001468">
    <property type="entry name" value="Indole-3-GlycerolPSynthase_CS"/>
</dbReference>
<evidence type="ECO:0000256" key="2">
    <source>
        <dbReference type="ARBA" id="ARBA00004696"/>
    </source>
</evidence>
<gene>
    <name evidence="11" type="primary">trpC</name>
    <name evidence="13" type="ordered locus">Igag_1722</name>
</gene>
<evidence type="ECO:0000256" key="3">
    <source>
        <dbReference type="ARBA" id="ARBA00008737"/>
    </source>
</evidence>
<dbReference type="HOGENOM" id="CLU_034247_0_1_2"/>
<dbReference type="KEGG" id="iag:Igag_1722"/>
<keyword evidence="9 11" id="KW-0057">Aromatic amino acid biosynthesis</keyword>
<keyword evidence="8 11" id="KW-0822">Tryptophan biosynthesis</keyword>
<comment type="pathway">
    <text evidence="2 11">Amino-acid biosynthesis; L-tryptophan biosynthesis; L-tryptophan from chorismate: step 4/5.</text>
</comment>
<dbReference type="PANTHER" id="PTHR22854:SF2">
    <property type="entry name" value="INDOLE-3-GLYCEROL-PHOSPHATE SYNTHASE"/>
    <property type="match status" value="1"/>
</dbReference>
<organism evidence="13 14">
    <name type="scientific">Ignisphaera aggregans (strain DSM 17230 / JCM 13409 / AQ1.S1)</name>
    <dbReference type="NCBI Taxonomy" id="583356"/>
    <lineage>
        <taxon>Archaea</taxon>
        <taxon>Thermoproteota</taxon>
        <taxon>Thermoprotei</taxon>
        <taxon>Desulfurococcales</taxon>
        <taxon>Desulfurococcaceae</taxon>
        <taxon>Ignisphaera</taxon>
    </lineage>
</organism>
<dbReference type="UniPathway" id="UPA00035">
    <property type="reaction ID" value="UER00043"/>
</dbReference>
<dbReference type="Gene3D" id="3.20.20.70">
    <property type="entry name" value="Aldolase class I"/>
    <property type="match status" value="1"/>
</dbReference>
<dbReference type="Pfam" id="PF00218">
    <property type="entry name" value="IGPS"/>
    <property type="match status" value="1"/>
</dbReference>
<protein>
    <recommendedName>
        <fullName evidence="5 11">Indole-3-glycerol phosphate synthase</fullName>
        <shortName evidence="11">IGPS</shortName>
        <ecNumber evidence="4 11">4.1.1.48</ecNumber>
    </recommendedName>
</protein>
<evidence type="ECO:0000256" key="9">
    <source>
        <dbReference type="ARBA" id="ARBA00023141"/>
    </source>
</evidence>
<dbReference type="GO" id="GO:0004425">
    <property type="term" value="F:indole-3-glycerol-phosphate synthase activity"/>
    <property type="evidence" value="ECO:0007669"/>
    <property type="project" value="UniProtKB-UniRule"/>
</dbReference>
<evidence type="ECO:0000256" key="11">
    <source>
        <dbReference type="HAMAP-Rule" id="MF_00134"/>
    </source>
</evidence>
<evidence type="ECO:0000256" key="10">
    <source>
        <dbReference type="ARBA" id="ARBA00023239"/>
    </source>
</evidence>